<feature type="transmembrane region" description="Helical" evidence="6">
    <location>
        <begin position="350"/>
        <end position="369"/>
    </location>
</feature>
<protein>
    <submittedName>
        <fullName evidence="8">DNA internalization-related competence protein ComEC/Rec2</fullName>
    </submittedName>
</protein>
<dbReference type="Pfam" id="PF13567">
    <property type="entry name" value="DUF4131"/>
    <property type="match status" value="1"/>
</dbReference>
<keyword evidence="9" id="KW-1185">Reference proteome</keyword>
<keyword evidence="2" id="KW-1003">Cell membrane</keyword>
<dbReference type="InterPro" id="IPR025405">
    <property type="entry name" value="DUF4131"/>
</dbReference>
<feature type="transmembrane region" description="Helical" evidence="6">
    <location>
        <begin position="241"/>
        <end position="259"/>
    </location>
</feature>
<evidence type="ECO:0000256" key="4">
    <source>
        <dbReference type="ARBA" id="ARBA00022989"/>
    </source>
</evidence>
<name>A0A2H3NP75_9BACT</name>
<feature type="transmembrane region" description="Helical" evidence="6">
    <location>
        <begin position="279"/>
        <end position="295"/>
    </location>
</feature>
<keyword evidence="4 6" id="KW-1133">Transmembrane helix</keyword>
<comment type="caution">
    <text evidence="8">The sequence shown here is derived from an EMBL/GenBank/DDBJ whole genome shotgun (WGS) entry which is preliminary data.</text>
</comment>
<dbReference type="GO" id="GO:0005886">
    <property type="term" value="C:plasma membrane"/>
    <property type="evidence" value="ECO:0007669"/>
    <property type="project" value="UniProtKB-SubCell"/>
</dbReference>
<dbReference type="Proteomes" id="UP000221024">
    <property type="component" value="Unassembled WGS sequence"/>
</dbReference>
<feature type="transmembrane region" description="Helical" evidence="6">
    <location>
        <begin position="412"/>
        <end position="434"/>
    </location>
</feature>
<keyword evidence="5 6" id="KW-0472">Membrane</keyword>
<dbReference type="PANTHER" id="PTHR30619:SF1">
    <property type="entry name" value="RECOMBINATION PROTEIN 2"/>
    <property type="match status" value="1"/>
</dbReference>
<accession>A0A2H3NP75</accession>
<dbReference type="InterPro" id="IPR001279">
    <property type="entry name" value="Metallo-B-lactamas"/>
</dbReference>
<dbReference type="CDD" id="cd07731">
    <property type="entry name" value="ComA-like_MBL-fold"/>
    <property type="match status" value="1"/>
</dbReference>
<keyword evidence="3 6" id="KW-0812">Transmembrane</keyword>
<dbReference type="InterPro" id="IPR035681">
    <property type="entry name" value="ComA-like_MBL"/>
</dbReference>
<dbReference type="SUPFAM" id="SSF56281">
    <property type="entry name" value="Metallo-hydrolase/oxidoreductase"/>
    <property type="match status" value="1"/>
</dbReference>
<dbReference type="GO" id="GO:0030420">
    <property type="term" value="P:establishment of competence for transformation"/>
    <property type="evidence" value="ECO:0007669"/>
    <property type="project" value="InterPro"/>
</dbReference>
<evidence type="ECO:0000256" key="5">
    <source>
        <dbReference type="ARBA" id="ARBA00023136"/>
    </source>
</evidence>
<feature type="transmembrane region" description="Helical" evidence="6">
    <location>
        <begin position="381"/>
        <end position="406"/>
    </location>
</feature>
<dbReference type="Pfam" id="PF00753">
    <property type="entry name" value="Lactamase_B"/>
    <property type="match status" value="1"/>
</dbReference>
<evidence type="ECO:0000256" key="3">
    <source>
        <dbReference type="ARBA" id="ARBA00022692"/>
    </source>
</evidence>
<sequence>MLWGVVFLGAAGACVLGLLWQCHHLVSLGPLIHTLALLVVMCAAGGARYLTWQDAAPNSLRTLPDSLLHDAPAVQVVGTVEGPVFSADTGTRFVLAAQRLLTSTDTLHIRDRIQVRWQTSLWDDDPPSFPDVVAGDRWTMTGRLQPPPPPRNPADFDYGAYLRQHGIHWTLAVDRPADVEQQAEAPLGYARTVHEARRYVSRTLQTHVPTEVARSIQHALLLGDRSEVDDAHRTAFAHTGLMHLLAVSGLHVLLVGMLAYQLLRPVLMRLGWSRRRVDAVRAVFTLMLLLTYMAITGGRPSVVRATLMAALLIGGTLTNRVYASLNALGAAALVLLWMRPAALYDPGFQLSFAAVIGIVLFNPKLMGLLPGAFTHGTARRFFTQSVTVSTAALLGTTPFLLLHFGFASGAGLLLNVAAIPLTALALAAGVLTVATSALPQVAHLFGGAADILTQLLLLIAQAGAAWFGHWQWAVPHVSSSAVAFMVAGLLIFGGMRTWRLWHGLAAGLAVAVFLVWIPLTSRPLSPTLDVLFFDVGQSDAALVRTPDGQHLLVDAGYRTPHFNAATSALLPHLRYTGTSVLDAVLITHPDTDHMGGLPALLRAGVAKAVWDNGQLPARPLQEEAAHLANVADVPYRSIEQGDTLQLGKHARVVAFAPPSAEANAVLQSSNNRSAVAALQYGDVQMLFAGDVEAEAERWLVETYGYALRSDVVTVPHHGSSTSSTPAFLEATTHAETHAVISAGDQNQFDFPNPAVVGRWRNRADAVHETADRAVWLRTDGNCVWRVDW</sequence>
<evidence type="ECO:0000259" key="7">
    <source>
        <dbReference type="SMART" id="SM00849"/>
    </source>
</evidence>
<evidence type="ECO:0000256" key="1">
    <source>
        <dbReference type="ARBA" id="ARBA00004651"/>
    </source>
</evidence>
<feature type="domain" description="Metallo-beta-lactamase" evidence="7">
    <location>
        <begin position="537"/>
        <end position="744"/>
    </location>
</feature>
<dbReference type="NCBIfam" id="TIGR00360">
    <property type="entry name" value="ComEC_N-term"/>
    <property type="match status" value="1"/>
</dbReference>
<gene>
    <name evidence="8" type="ORF">CRI93_03485</name>
</gene>
<dbReference type="Pfam" id="PF03772">
    <property type="entry name" value="Competence"/>
    <property type="match status" value="1"/>
</dbReference>
<feature type="transmembrane region" description="Helical" evidence="6">
    <location>
        <begin position="473"/>
        <end position="493"/>
    </location>
</feature>
<feature type="transmembrane region" description="Helical" evidence="6">
    <location>
        <begin position="307"/>
        <end position="338"/>
    </location>
</feature>
<dbReference type="InterPro" id="IPR004477">
    <property type="entry name" value="ComEC_N"/>
</dbReference>
<proteinExistence type="predicted"/>
<dbReference type="EMBL" id="PDEP01000002">
    <property type="protein sequence ID" value="PEN08826.1"/>
    <property type="molecule type" value="Genomic_DNA"/>
</dbReference>
<evidence type="ECO:0000313" key="9">
    <source>
        <dbReference type="Proteomes" id="UP000221024"/>
    </source>
</evidence>
<comment type="subcellular location">
    <subcellularLocation>
        <location evidence="1">Cell membrane</location>
        <topology evidence="1">Multi-pass membrane protein</topology>
    </subcellularLocation>
</comment>
<dbReference type="InterPro" id="IPR052159">
    <property type="entry name" value="Competence_DNA_uptake"/>
</dbReference>
<evidence type="ECO:0000256" key="6">
    <source>
        <dbReference type="SAM" id="Phobius"/>
    </source>
</evidence>
<dbReference type="PANTHER" id="PTHR30619">
    <property type="entry name" value="DNA INTERNALIZATION/COMPETENCE PROTEIN COMEC/REC2"/>
    <property type="match status" value="1"/>
</dbReference>
<feature type="transmembrane region" description="Helical" evidence="6">
    <location>
        <begin position="500"/>
        <end position="519"/>
    </location>
</feature>
<organism evidence="8 9">
    <name type="scientific">Longimonas halophila</name>
    <dbReference type="NCBI Taxonomy" id="1469170"/>
    <lineage>
        <taxon>Bacteria</taxon>
        <taxon>Pseudomonadati</taxon>
        <taxon>Rhodothermota</taxon>
        <taxon>Rhodothermia</taxon>
        <taxon>Rhodothermales</taxon>
        <taxon>Salisaetaceae</taxon>
        <taxon>Longimonas</taxon>
    </lineage>
</organism>
<feature type="transmembrane region" description="Helical" evidence="6">
    <location>
        <begin position="31"/>
        <end position="51"/>
    </location>
</feature>
<evidence type="ECO:0000313" key="8">
    <source>
        <dbReference type="EMBL" id="PEN08826.1"/>
    </source>
</evidence>
<dbReference type="InterPro" id="IPR036866">
    <property type="entry name" value="RibonucZ/Hydroxyglut_hydro"/>
</dbReference>
<dbReference type="SMART" id="SM00849">
    <property type="entry name" value="Lactamase_B"/>
    <property type="match status" value="1"/>
</dbReference>
<evidence type="ECO:0000256" key="2">
    <source>
        <dbReference type="ARBA" id="ARBA00022475"/>
    </source>
</evidence>
<feature type="transmembrane region" description="Helical" evidence="6">
    <location>
        <begin position="441"/>
        <end position="467"/>
    </location>
</feature>
<dbReference type="Gene3D" id="3.60.15.10">
    <property type="entry name" value="Ribonuclease Z/Hydroxyacylglutathione hydrolase-like"/>
    <property type="match status" value="1"/>
</dbReference>
<dbReference type="AlphaFoldDB" id="A0A2H3NP75"/>
<dbReference type="NCBIfam" id="TIGR00361">
    <property type="entry name" value="ComEC_Rec2"/>
    <property type="match status" value="1"/>
</dbReference>
<dbReference type="InterPro" id="IPR004797">
    <property type="entry name" value="Competence_ComEC/Rec2"/>
</dbReference>
<reference evidence="8 9" key="1">
    <citation type="submission" date="2017-10" db="EMBL/GenBank/DDBJ databases">
        <title>Draft genome of Longimonas halophila.</title>
        <authorList>
            <person name="Goh K.M."/>
            <person name="Shamsir M.S."/>
            <person name="Lim S.W."/>
        </authorList>
    </citation>
    <scope>NUCLEOTIDE SEQUENCE [LARGE SCALE GENOMIC DNA]</scope>
    <source>
        <strain evidence="8 9">KCTC 42399</strain>
    </source>
</reference>